<comment type="caution">
    <text evidence="2">The sequence shown here is derived from an EMBL/GenBank/DDBJ whole genome shotgun (WGS) entry which is preliminary data.</text>
</comment>
<dbReference type="Proteomes" id="UP000230233">
    <property type="component" value="Chromosome I"/>
</dbReference>
<sequence>MPKLPSTPPNDLREVNRVLYINLGENYDIHQRRLVRKKLTEELRKIPWESIHGYSSSRFHKRNDGQTYSQLAGQVQDKINELPSPLECRGKEFTVSKEDVPFEIFVPMPRDAEVEDPTAFTAGFESLRIDTPKEEASNMLQTTPNALKMLKANRLLYINLAGDYDFNQQVGVQAALQRRMKNMNESWIAADRRQAYLYYKINDSKTYAELEGEIQEAIESAEFNECRIKFNVSKKDVQFEIFVPMPRDVVAEEPAVEKARGEEPTDSDSKGRNERRRS</sequence>
<proteinExistence type="predicted"/>
<dbReference type="OrthoDB" id="5907220at2759"/>
<evidence type="ECO:0000313" key="2">
    <source>
        <dbReference type="EMBL" id="PIC53036.1"/>
    </source>
</evidence>
<evidence type="ECO:0000313" key="3">
    <source>
        <dbReference type="Proteomes" id="UP000230233"/>
    </source>
</evidence>
<gene>
    <name evidence="2" type="primary">Cnig_chr_I.g290</name>
    <name evidence="2" type="ORF">B9Z55_000290</name>
</gene>
<organism evidence="2 3">
    <name type="scientific">Caenorhabditis nigoni</name>
    <dbReference type="NCBI Taxonomy" id="1611254"/>
    <lineage>
        <taxon>Eukaryota</taxon>
        <taxon>Metazoa</taxon>
        <taxon>Ecdysozoa</taxon>
        <taxon>Nematoda</taxon>
        <taxon>Chromadorea</taxon>
        <taxon>Rhabditida</taxon>
        <taxon>Rhabditina</taxon>
        <taxon>Rhabditomorpha</taxon>
        <taxon>Rhabditoidea</taxon>
        <taxon>Rhabditidae</taxon>
        <taxon>Peloderinae</taxon>
        <taxon>Caenorhabditis</taxon>
    </lineage>
</organism>
<dbReference type="EMBL" id="PDUG01000001">
    <property type="protein sequence ID" value="PIC53036.1"/>
    <property type="molecule type" value="Genomic_DNA"/>
</dbReference>
<protein>
    <submittedName>
        <fullName evidence="2">Uncharacterized protein</fullName>
    </submittedName>
</protein>
<feature type="region of interest" description="Disordered" evidence="1">
    <location>
        <begin position="253"/>
        <end position="278"/>
    </location>
</feature>
<dbReference type="AlphaFoldDB" id="A0A2G5VN72"/>
<keyword evidence="3" id="KW-1185">Reference proteome</keyword>
<accession>A0A2G5VN72</accession>
<name>A0A2G5VN72_9PELO</name>
<feature type="compositionally biased region" description="Basic and acidic residues" evidence="1">
    <location>
        <begin position="255"/>
        <end position="272"/>
    </location>
</feature>
<evidence type="ECO:0000256" key="1">
    <source>
        <dbReference type="SAM" id="MobiDB-lite"/>
    </source>
</evidence>
<reference evidence="3" key="1">
    <citation type="submission" date="2017-10" db="EMBL/GenBank/DDBJ databases">
        <title>Rapid genome shrinkage in a self-fertile nematode reveals novel sperm competition proteins.</title>
        <authorList>
            <person name="Yin D."/>
            <person name="Schwarz E.M."/>
            <person name="Thomas C.G."/>
            <person name="Felde R.L."/>
            <person name="Korf I.F."/>
            <person name="Cutter A.D."/>
            <person name="Schartner C.M."/>
            <person name="Ralston E.J."/>
            <person name="Meyer B.J."/>
            <person name="Haag E.S."/>
        </authorList>
    </citation>
    <scope>NUCLEOTIDE SEQUENCE [LARGE SCALE GENOMIC DNA]</scope>
    <source>
        <strain evidence="3">JU1422</strain>
    </source>
</reference>